<dbReference type="SMART" id="SM00178">
    <property type="entry name" value="SAR"/>
    <property type="match status" value="1"/>
</dbReference>
<dbReference type="Gene3D" id="3.40.50.300">
    <property type="entry name" value="P-loop containing nucleotide triphosphate hydrolases"/>
    <property type="match status" value="1"/>
</dbReference>
<evidence type="ECO:0000256" key="7">
    <source>
        <dbReference type="ARBA" id="ARBA00022927"/>
    </source>
</evidence>
<evidence type="ECO:0000256" key="3">
    <source>
        <dbReference type="ARBA" id="ARBA00022448"/>
    </source>
</evidence>
<evidence type="ECO:0000256" key="11">
    <source>
        <dbReference type="ARBA" id="ARBA00040200"/>
    </source>
</evidence>
<organism evidence="14 15">
    <name type="scientific">Ambrosia artemisiifolia</name>
    <name type="common">Common ragweed</name>
    <dbReference type="NCBI Taxonomy" id="4212"/>
    <lineage>
        <taxon>Eukaryota</taxon>
        <taxon>Viridiplantae</taxon>
        <taxon>Streptophyta</taxon>
        <taxon>Embryophyta</taxon>
        <taxon>Tracheophyta</taxon>
        <taxon>Spermatophyta</taxon>
        <taxon>Magnoliopsida</taxon>
        <taxon>eudicotyledons</taxon>
        <taxon>Gunneridae</taxon>
        <taxon>Pentapetalae</taxon>
        <taxon>asterids</taxon>
        <taxon>campanulids</taxon>
        <taxon>Asterales</taxon>
        <taxon>Asteraceae</taxon>
        <taxon>Asteroideae</taxon>
        <taxon>Heliantheae alliance</taxon>
        <taxon>Heliantheae</taxon>
        <taxon>Ambrosia</taxon>
    </lineage>
</organism>
<proteinExistence type="inferred from homology"/>
<dbReference type="InterPro" id="IPR024156">
    <property type="entry name" value="Small_GTPase_ARF"/>
</dbReference>
<dbReference type="FunFam" id="3.40.50.300:FF:003500">
    <property type="entry name" value="ADP-ribosylation factor 1"/>
    <property type="match status" value="1"/>
</dbReference>
<dbReference type="InterPro" id="IPR005225">
    <property type="entry name" value="Small_GTP-bd"/>
</dbReference>
<comment type="subcellular location">
    <subcellularLocation>
        <location evidence="1">Golgi apparatus</location>
    </subcellularLocation>
</comment>
<dbReference type="PROSITE" id="PS51417">
    <property type="entry name" value="ARF"/>
    <property type="match status" value="1"/>
</dbReference>
<keyword evidence="3" id="KW-0813">Transport</keyword>
<dbReference type="GO" id="GO:0016192">
    <property type="term" value="P:vesicle-mediated transport"/>
    <property type="evidence" value="ECO:0007669"/>
    <property type="project" value="UniProtKB-KW"/>
</dbReference>
<dbReference type="EMBL" id="JAMZMK010007403">
    <property type="protein sequence ID" value="KAI7744949.1"/>
    <property type="molecule type" value="Genomic_DNA"/>
</dbReference>
<feature type="binding site" evidence="13">
    <location>
        <position position="27"/>
    </location>
    <ligand>
        <name>Mg(2+)</name>
        <dbReference type="ChEBI" id="CHEBI:18420"/>
    </ligand>
</feature>
<gene>
    <name evidence="14" type="ORF">M8C21_027070</name>
</gene>
<evidence type="ECO:0000256" key="5">
    <source>
        <dbReference type="ARBA" id="ARBA00022741"/>
    </source>
</evidence>
<dbReference type="SMART" id="SM00177">
    <property type="entry name" value="ARF"/>
    <property type="match status" value="1"/>
</dbReference>
<evidence type="ECO:0000256" key="13">
    <source>
        <dbReference type="PIRSR" id="PIRSR606689-2"/>
    </source>
</evidence>
<comment type="caution">
    <text evidence="14">The sequence shown here is derived from an EMBL/GenBank/DDBJ whole genome shotgun (WGS) entry which is preliminary data.</text>
</comment>
<keyword evidence="13" id="KW-0479">Metal-binding</keyword>
<sequence length="161" mass="17964">MAGLGGAGKTTILYSLKFGKVVSTTVTIGFNIETLEYKNIRFEVWDIGAYNMIHLRLRRHFTQNVQGLIFVVDSVDRDHVNEAKEELHLLFKEDGLRDALLLVFANKQDLPGAMNATEIVDKLDLHSLGLQHWHILSGSATTGEGLYEGLDWLANNIANKA</sequence>
<reference evidence="14" key="1">
    <citation type="submission" date="2022-06" db="EMBL/GenBank/DDBJ databases">
        <title>Uncovering the hologenomic basis of an extraordinary plant invasion.</title>
        <authorList>
            <person name="Bieker V.C."/>
            <person name="Martin M.D."/>
            <person name="Gilbert T."/>
            <person name="Hodgins K."/>
            <person name="Battlay P."/>
            <person name="Petersen B."/>
            <person name="Wilson J."/>
        </authorList>
    </citation>
    <scope>NUCLEOTIDE SEQUENCE</scope>
    <source>
        <strain evidence="14">AA19_3_7</strain>
        <tissue evidence="14">Leaf</tissue>
    </source>
</reference>
<accession>A0AAD5CQI9</accession>
<dbReference type="PANTHER" id="PTHR11711">
    <property type="entry name" value="ADP RIBOSYLATION FACTOR-RELATED"/>
    <property type="match status" value="1"/>
</dbReference>
<evidence type="ECO:0000256" key="12">
    <source>
        <dbReference type="PIRSR" id="PIRSR606689-1"/>
    </source>
</evidence>
<dbReference type="SUPFAM" id="SSF52540">
    <property type="entry name" value="P-loop containing nucleoside triphosphate hydrolases"/>
    <property type="match status" value="1"/>
</dbReference>
<keyword evidence="8" id="KW-0333">Golgi apparatus</keyword>
<keyword evidence="4" id="KW-0519">Myristate</keyword>
<dbReference type="NCBIfam" id="TIGR00231">
    <property type="entry name" value="small_GTP"/>
    <property type="match status" value="1"/>
</dbReference>
<dbReference type="GO" id="GO:0015031">
    <property type="term" value="P:protein transport"/>
    <property type="evidence" value="ECO:0007669"/>
    <property type="project" value="UniProtKB-KW"/>
</dbReference>
<comment type="similarity">
    <text evidence="2">Belongs to the small GTPase superfamily. Arf family.</text>
</comment>
<keyword evidence="9 12" id="KW-0342">GTP-binding</keyword>
<evidence type="ECO:0000256" key="2">
    <source>
        <dbReference type="ARBA" id="ARBA00010290"/>
    </source>
</evidence>
<evidence type="ECO:0000313" key="14">
    <source>
        <dbReference type="EMBL" id="KAI7744949.1"/>
    </source>
</evidence>
<dbReference type="AlphaFoldDB" id="A0AAD5CQI9"/>
<feature type="binding site" evidence="12">
    <location>
        <begin position="3"/>
        <end position="10"/>
    </location>
    <ligand>
        <name>GTP</name>
        <dbReference type="ChEBI" id="CHEBI:37565"/>
    </ligand>
</feature>
<dbReference type="GO" id="GO:0003924">
    <property type="term" value="F:GTPase activity"/>
    <property type="evidence" value="ECO:0007669"/>
    <property type="project" value="InterPro"/>
</dbReference>
<name>A0AAD5CQI9_AMBAR</name>
<evidence type="ECO:0000256" key="6">
    <source>
        <dbReference type="ARBA" id="ARBA00022892"/>
    </source>
</evidence>
<keyword evidence="6" id="KW-0931">ER-Golgi transport</keyword>
<dbReference type="InterPro" id="IPR006689">
    <property type="entry name" value="Small_GTPase_ARF/SAR"/>
</dbReference>
<keyword evidence="10" id="KW-0449">Lipoprotein</keyword>
<keyword evidence="7" id="KW-0653">Protein transport</keyword>
<evidence type="ECO:0000256" key="8">
    <source>
        <dbReference type="ARBA" id="ARBA00023034"/>
    </source>
</evidence>
<evidence type="ECO:0000256" key="4">
    <source>
        <dbReference type="ARBA" id="ARBA00022707"/>
    </source>
</evidence>
<dbReference type="GO" id="GO:0016004">
    <property type="term" value="F:phospholipase activator activity"/>
    <property type="evidence" value="ECO:0007669"/>
    <property type="project" value="UniProtKB-ARBA"/>
</dbReference>
<keyword evidence="13" id="KW-0460">Magnesium</keyword>
<feature type="binding site" evidence="12">
    <location>
        <begin position="106"/>
        <end position="109"/>
    </location>
    <ligand>
        <name>GTP</name>
        <dbReference type="ChEBI" id="CHEBI:37565"/>
    </ligand>
</feature>
<dbReference type="GO" id="GO:0046872">
    <property type="term" value="F:metal ion binding"/>
    <property type="evidence" value="ECO:0007669"/>
    <property type="project" value="UniProtKB-KW"/>
</dbReference>
<evidence type="ECO:0000313" key="15">
    <source>
        <dbReference type="Proteomes" id="UP001206925"/>
    </source>
</evidence>
<dbReference type="GO" id="GO:0005794">
    <property type="term" value="C:Golgi apparatus"/>
    <property type="evidence" value="ECO:0007669"/>
    <property type="project" value="UniProtKB-SubCell"/>
</dbReference>
<keyword evidence="5 12" id="KW-0547">Nucleotide-binding</keyword>
<dbReference type="Pfam" id="PF00025">
    <property type="entry name" value="Arf"/>
    <property type="match status" value="1"/>
</dbReference>
<dbReference type="Proteomes" id="UP001206925">
    <property type="component" value="Unassembled WGS sequence"/>
</dbReference>
<dbReference type="GO" id="GO:0005525">
    <property type="term" value="F:GTP binding"/>
    <property type="evidence" value="ECO:0007669"/>
    <property type="project" value="UniProtKB-KW"/>
</dbReference>
<evidence type="ECO:0000256" key="1">
    <source>
        <dbReference type="ARBA" id="ARBA00004555"/>
    </source>
</evidence>
<keyword evidence="15" id="KW-1185">Reference proteome</keyword>
<protein>
    <recommendedName>
        <fullName evidence="11">ADP-ribosylation factor 1</fullName>
    </recommendedName>
</protein>
<evidence type="ECO:0000256" key="10">
    <source>
        <dbReference type="ARBA" id="ARBA00023288"/>
    </source>
</evidence>
<feature type="binding site" evidence="13">
    <location>
        <position position="10"/>
    </location>
    <ligand>
        <name>Mg(2+)</name>
        <dbReference type="ChEBI" id="CHEBI:18420"/>
    </ligand>
</feature>
<dbReference type="InterPro" id="IPR027417">
    <property type="entry name" value="P-loop_NTPase"/>
</dbReference>
<evidence type="ECO:0000256" key="9">
    <source>
        <dbReference type="ARBA" id="ARBA00023134"/>
    </source>
</evidence>